<dbReference type="EMBL" id="GG663364">
    <property type="protein sequence ID" value="EEH09994.1"/>
    <property type="molecule type" value="Genomic_DNA"/>
</dbReference>
<dbReference type="Pfam" id="PF00097">
    <property type="entry name" value="zf-C3HC4"/>
    <property type="match status" value="1"/>
</dbReference>
<dbReference type="InterPro" id="IPR001841">
    <property type="entry name" value="Znf_RING"/>
</dbReference>
<dbReference type="GO" id="GO:0061630">
    <property type="term" value="F:ubiquitin protein ligase activity"/>
    <property type="evidence" value="ECO:0007669"/>
    <property type="project" value="InterPro"/>
</dbReference>
<evidence type="ECO:0000256" key="2">
    <source>
        <dbReference type="ARBA" id="ARBA00022771"/>
    </source>
</evidence>
<keyword evidence="8" id="KW-1185">Reference proteome</keyword>
<dbReference type="PANTHER" id="PTHR47094:SF1">
    <property type="entry name" value="RING-TYPE E3 UBIQUITIN TRANSFERASE"/>
    <property type="match status" value="1"/>
</dbReference>
<evidence type="ECO:0000256" key="5">
    <source>
        <dbReference type="SAM" id="MobiDB-lite"/>
    </source>
</evidence>
<dbReference type="SUPFAM" id="SSF57850">
    <property type="entry name" value="RING/U-box"/>
    <property type="match status" value="1"/>
</dbReference>
<keyword evidence="1" id="KW-0479">Metal-binding</keyword>
<gene>
    <name evidence="7" type="ORF">HCBG_01639</name>
</gene>
<dbReference type="GO" id="GO:0033768">
    <property type="term" value="C:SUMO-targeted ubiquitin ligase complex"/>
    <property type="evidence" value="ECO:0007669"/>
    <property type="project" value="TreeGrafter"/>
</dbReference>
<keyword evidence="2 4" id="KW-0863">Zinc-finger</keyword>
<dbReference type="HOGENOM" id="CLU_110312_0_0_1"/>
<reference evidence="7" key="1">
    <citation type="submission" date="2009-02" db="EMBL/GenBank/DDBJ databases">
        <title>The Genome Sequence of Ajellomyces capsulatus strain G186AR.</title>
        <authorList>
            <consortium name="The Broad Institute Genome Sequencing Platform"/>
            <person name="Champion M."/>
            <person name="Cuomo C."/>
            <person name="Ma L.-J."/>
            <person name="Henn M.R."/>
            <person name="Sil A."/>
            <person name="Goldman B."/>
            <person name="Young S.K."/>
            <person name="Kodira C.D."/>
            <person name="Zeng Q."/>
            <person name="Koehrsen M."/>
            <person name="Alvarado L."/>
            <person name="Berlin A."/>
            <person name="Borenstein D."/>
            <person name="Chen Z."/>
            <person name="Engels R."/>
            <person name="Freedman E."/>
            <person name="Gellesch M."/>
            <person name="Goldberg J."/>
            <person name="Griggs A."/>
            <person name="Gujja S."/>
            <person name="Heiman D."/>
            <person name="Hepburn T."/>
            <person name="Howarth C."/>
            <person name="Jen D."/>
            <person name="Larson L."/>
            <person name="Lewis B."/>
            <person name="Mehta T."/>
            <person name="Park D."/>
            <person name="Pearson M."/>
            <person name="Roberts A."/>
            <person name="Saif S."/>
            <person name="Shea T."/>
            <person name="Shenoy N."/>
            <person name="Sisk P."/>
            <person name="Stolte C."/>
            <person name="Sykes S."/>
            <person name="Walk T."/>
            <person name="White J."/>
            <person name="Yandava C."/>
            <person name="Klein B."/>
            <person name="McEwen J.G."/>
            <person name="Puccia R."/>
            <person name="Goldman G.H."/>
            <person name="Felipe M.S."/>
            <person name="Nino-Vega G."/>
            <person name="San-Blas G."/>
            <person name="Taylor J."/>
            <person name="Mendoza L."/>
            <person name="Galagan J."/>
            <person name="Nusbaum C."/>
            <person name="Birren B."/>
        </authorList>
    </citation>
    <scope>NUCLEOTIDE SEQUENCE</scope>
    <source>
        <strain evidence="7">G186AR</strain>
    </source>
</reference>
<name>C0NFH3_AJECG</name>
<dbReference type="GO" id="GO:0032183">
    <property type="term" value="F:SUMO binding"/>
    <property type="evidence" value="ECO:0007669"/>
    <property type="project" value="TreeGrafter"/>
</dbReference>
<feature type="region of interest" description="Disordered" evidence="5">
    <location>
        <begin position="1"/>
        <end position="21"/>
    </location>
</feature>
<organism evidence="7 8">
    <name type="scientific">Ajellomyces capsulatus (strain G186AR / H82 / ATCC MYA-2454 / RMSCC 2432)</name>
    <name type="common">Darling's disease fungus</name>
    <name type="synonym">Histoplasma capsulatum</name>
    <dbReference type="NCBI Taxonomy" id="447093"/>
    <lineage>
        <taxon>Eukaryota</taxon>
        <taxon>Fungi</taxon>
        <taxon>Dikarya</taxon>
        <taxon>Ascomycota</taxon>
        <taxon>Pezizomycotina</taxon>
        <taxon>Eurotiomycetes</taxon>
        <taxon>Eurotiomycetidae</taxon>
        <taxon>Onygenales</taxon>
        <taxon>Ajellomycetaceae</taxon>
        <taxon>Histoplasma</taxon>
    </lineage>
</organism>
<proteinExistence type="predicted"/>
<protein>
    <recommendedName>
        <fullName evidence="6">RING-type domain-containing protein</fullName>
    </recommendedName>
</protein>
<evidence type="ECO:0000313" key="8">
    <source>
        <dbReference type="Proteomes" id="UP000001631"/>
    </source>
</evidence>
<dbReference type="GO" id="GO:0140082">
    <property type="term" value="F:SUMO-ubiquitin ligase activity"/>
    <property type="evidence" value="ECO:0007669"/>
    <property type="project" value="TreeGrafter"/>
</dbReference>
<accession>C0NFH3</accession>
<dbReference type="Gene3D" id="3.30.40.10">
    <property type="entry name" value="Zinc/RING finger domain, C3HC4 (zinc finger)"/>
    <property type="match status" value="1"/>
</dbReference>
<dbReference type="Proteomes" id="UP000001631">
    <property type="component" value="Unassembled WGS sequence"/>
</dbReference>
<dbReference type="AlphaFoldDB" id="C0NFH3"/>
<feature type="region of interest" description="Disordered" evidence="5">
    <location>
        <begin position="39"/>
        <end position="71"/>
    </location>
</feature>
<keyword evidence="3" id="KW-0862">Zinc</keyword>
<evidence type="ECO:0000313" key="7">
    <source>
        <dbReference type="EMBL" id="EEH09994.1"/>
    </source>
</evidence>
<dbReference type="GeneID" id="69034655"/>
<dbReference type="InterPro" id="IPR013083">
    <property type="entry name" value="Znf_RING/FYVE/PHD"/>
</dbReference>
<evidence type="ECO:0000256" key="4">
    <source>
        <dbReference type="PROSITE-ProRule" id="PRU00175"/>
    </source>
</evidence>
<dbReference type="InterPro" id="IPR017907">
    <property type="entry name" value="Znf_RING_CS"/>
</dbReference>
<dbReference type="PROSITE" id="PS00518">
    <property type="entry name" value="ZF_RING_1"/>
    <property type="match status" value="1"/>
</dbReference>
<feature type="compositionally biased region" description="Polar residues" evidence="5">
    <location>
        <begin position="1"/>
        <end position="12"/>
    </location>
</feature>
<evidence type="ECO:0000256" key="3">
    <source>
        <dbReference type="ARBA" id="ARBA00022833"/>
    </source>
</evidence>
<dbReference type="STRING" id="447093.C0NFH3"/>
<dbReference type="InParanoid" id="C0NFH3"/>
<sequence length="211" mass="23082">MNSDSVVDLTTSSPPPFADQNSSSMYVFRARSPRSFAVMEGCPSPKRRRVDTSSVAGPSAHQTRHHNQVSSLDNDTDIESIDLTEVNDKVSLAKVLSKQREDAVKAQNTVVGAVGRSTLIAYKCPVCMDTCVDATSTICGHLFCHKCITDTLRFGEERSAHDGHGKAPRGRCPVCRQTLSRVDTYGPKRNLVPLQLNLLTRKDLKSDSGTF</sequence>
<dbReference type="InterPro" id="IPR049627">
    <property type="entry name" value="SLX8"/>
</dbReference>
<dbReference type="SMART" id="SM00184">
    <property type="entry name" value="RING"/>
    <property type="match status" value="1"/>
</dbReference>
<dbReference type="GO" id="GO:0006511">
    <property type="term" value="P:ubiquitin-dependent protein catabolic process"/>
    <property type="evidence" value="ECO:0007669"/>
    <property type="project" value="TreeGrafter"/>
</dbReference>
<dbReference type="PROSITE" id="PS50089">
    <property type="entry name" value="ZF_RING_2"/>
    <property type="match status" value="1"/>
</dbReference>
<evidence type="ECO:0000256" key="1">
    <source>
        <dbReference type="ARBA" id="ARBA00022723"/>
    </source>
</evidence>
<dbReference type="RefSeq" id="XP_045290474.1">
    <property type="nucleotide sequence ID" value="XM_045428688.1"/>
</dbReference>
<evidence type="ECO:0000259" key="6">
    <source>
        <dbReference type="PROSITE" id="PS50089"/>
    </source>
</evidence>
<dbReference type="GO" id="GO:0008270">
    <property type="term" value="F:zinc ion binding"/>
    <property type="evidence" value="ECO:0007669"/>
    <property type="project" value="UniProtKB-KW"/>
</dbReference>
<dbReference type="InterPro" id="IPR018957">
    <property type="entry name" value="Znf_C3HC4_RING-type"/>
</dbReference>
<dbReference type="PANTHER" id="PTHR47094">
    <property type="entry name" value="ELFLESS, ISOFORM B"/>
    <property type="match status" value="1"/>
</dbReference>
<feature type="domain" description="RING-type" evidence="6">
    <location>
        <begin position="124"/>
        <end position="176"/>
    </location>
</feature>